<reference evidence="10 11" key="1">
    <citation type="submission" date="2019-10" db="EMBL/GenBank/DDBJ databases">
        <authorList>
            <person name="Palmer J.M."/>
        </authorList>
    </citation>
    <scope>NUCLEOTIDE SEQUENCE [LARGE SCALE GENOMIC DNA]</scope>
    <source>
        <strain evidence="10 11">TWF696</strain>
    </source>
</reference>
<proteinExistence type="inferred from homology"/>
<dbReference type="Proteomes" id="UP001375240">
    <property type="component" value="Unassembled WGS sequence"/>
</dbReference>
<evidence type="ECO:0000313" key="10">
    <source>
        <dbReference type="EMBL" id="KAK6358829.1"/>
    </source>
</evidence>
<dbReference type="GO" id="GO:0006369">
    <property type="term" value="P:termination of RNA polymerase II transcription"/>
    <property type="evidence" value="ECO:0007669"/>
    <property type="project" value="TreeGrafter"/>
</dbReference>
<comment type="similarity">
    <text evidence="2 8">Belongs to the Mediator complex subunit 18 family.</text>
</comment>
<keyword evidence="5 8" id="KW-0804">Transcription</keyword>
<dbReference type="AlphaFoldDB" id="A0AAV9VCN8"/>
<keyword evidence="11" id="KW-1185">Reference proteome</keyword>
<dbReference type="GO" id="GO:0006357">
    <property type="term" value="P:regulation of transcription by RNA polymerase II"/>
    <property type="evidence" value="ECO:0007669"/>
    <property type="project" value="InterPro"/>
</dbReference>
<evidence type="ECO:0000256" key="2">
    <source>
        <dbReference type="ARBA" id="ARBA00009814"/>
    </source>
</evidence>
<evidence type="ECO:0000256" key="7">
    <source>
        <dbReference type="ARBA" id="ARBA00032012"/>
    </source>
</evidence>
<comment type="function">
    <text evidence="8">Component of the Mediator complex, a coactivator involved in the regulated transcription of nearly all RNA polymerase II-dependent genes. Mediator functions as a bridge to convey information from gene-specific regulatory proteins to the basal RNA polymerase II transcription machinery. Mediator is recruited to promoters by direct interactions with regulatory proteins and serves as a scaffold for the assembly of a functional preinitiation complex with RNA polymerase II and the general transcription factors.</text>
</comment>
<evidence type="ECO:0000256" key="3">
    <source>
        <dbReference type="ARBA" id="ARBA00019612"/>
    </source>
</evidence>
<dbReference type="GO" id="GO:0070847">
    <property type="term" value="C:core mediator complex"/>
    <property type="evidence" value="ECO:0007669"/>
    <property type="project" value="TreeGrafter"/>
</dbReference>
<name>A0AAV9VCN8_9PEZI</name>
<dbReference type="Gene3D" id="2.40.320.10">
    <property type="entry name" value="Hypothetical Protein Pfu-838710-001"/>
    <property type="match status" value="1"/>
</dbReference>
<comment type="subcellular location">
    <subcellularLocation>
        <location evidence="1 8">Nucleus</location>
    </subcellularLocation>
</comment>
<dbReference type="GO" id="GO:0003712">
    <property type="term" value="F:transcription coregulator activity"/>
    <property type="evidence" value="ECO:0007669"/>
    <property type="project" value="InterPro"/>
</dbReference>
<keyword evidence="8" id="KW-0010">Activator</keyword>
<dbReference type="GO" id="GO:0016592">
    <property type="term" value="C:mediator complex"/>
    <property type="evidence" value="ECO:0007669"/>
    <property type="project" value="InterPro"/>
</dbReference>
<evidence type="ECO:0000256" key="4">
    <source>
        <dbReference type="ARBA" id="ARBA00023015"/>
    </source>
</evidence>
<evidence type="ECO:0000256" key="1">
    <source>
        <dbReference type="ARBA" id="ARBA00004123"/>
    </source>
</evidence>
<evidence type="ECO:0000256" key="6">
    <source>
        <dbReference type="ARBA" id="ARBA00023242"/>
    </source>
</evidence>
<dbReference type="PANTHER" id="PTHR13321">
    <property type="entry name" value="MEDIATOR OF RNA POLYMERASE II TRANSCRIPTION, SUBUNIT 18"/>
    <property type="match status" value="1"/>
</dbReference>
<protein>
    <recommendedName>
        <fullName evidence="3 8">Mediator of RNA polymerase II transcription subunit 18</fullName>
    </recommendedName>
    <alternativeName>
        <fullName evidence="7 8">Mediator complex subunit 18</fullName>
    </alternativeName>
</protein>
<comment type="caution">
    <text evidence="10">The sequence shown here is derived from an EMBL/GenBank/DDBJ whole genome shotgun (WGS) entry which is preliminary data.</text>
</comment>
<evidence type="ECO:0000256" key="9">
    <source>
        <dbReference type="SAM" id="MobiDB-lite"/>
    </source>
</evidence>
<dbReference type="PANTHER" id="PTHR13321:SF2">
    <property type="entry name" value="MEDIATOR OF RNA POLYMERASE II TRANSCRIPTION SUBUNIT 18"/>
    <property type="match status" value="1"/>
</dbReference>
<keyword evidence="4 8" id="KW-0805">Transcription regulation</keyword>
<dbReference type="InterPro" id="IPR019095">
    <property type="entry name" value="Mediator_Med18"/>
</dbReference>
<evidence type="ECO:0000256" key="8">
    <source>
        <dbReference type="RuleBase" id="RU364150"/>
    </source>
</evidence>
<organism evidence="10 11">
    <name type="scientific">Orbilia brochopaga</name>
    <dbReference type="NCBI Taxonomy" id="3140254"/>
    <lineage>
        <taxon>Eukaryota</taxon>
        <taxon>Fungi</taxon>
        <taxon>Dikarya</taxon>
        <taxon>Ascomycota</taxon>
        <taxon>Pezizomycotina</taxon>
        <taxon>Orbiliomycetes</taxon>
        <taxon>Orbiliales</taxon>
        <taxon>Orbiliaceae</taxon>
        <taxon>Orbilia</taxon>
    </lineage>
</organism>
<sequence>MHELTLFAHVPKSRVAQVQRALTTITGMPAVSLLEHHLLYKPKRNRQTASGGASASSGAGTASSAAAGDFYYLKLIADILESRDHAGKASVGLGKHHVGKDNARQNGDAMEIDPAPPATASEAPNPTDPKENYDIWKQKWAIRFSDLPEVNNKRPVTSRMIHHATISDGDALSFVECLGYMLLSEYILSGYFFVYHNIYVTLTRTLLPPQPFTPFPVGSLQSLDPADSYILQASIKVSNANEQEAMNKGVEELKTLKNELRGVVDLEIGDRLSLDTRVR</sequence>
<dbReference type="Pfam" id="PF09637">
    <property type="entry name" value="Med18"/>
    <property type="match status" value="1"/>
</dbReference>
<feature type="region of interest" description="Disordered" evidence="9">
    <location>
        <begin position="90"/>
        <end position="130"/>
    </location>
</feature>
<evidence type="ECO:0000256" key="5">
    <source>
        <dbReference type="ARBA" id="ARBA00023163"/>
    </source>
</evidence>
<gene>
    <name evidence="10" type="primary">SRB5</name>
    <name evidence="8" type="synonym">MED18</name>
    <name evidence="10" type="ORF">TWF696_000009</name>
</gene>
<comment type="subunit">
    <text evidence="8">Component of the Mediator complex.</text>
</comment>
<accession>A0AAV9VCN8</accession>
<evidence type="ECO:0000313" key="11">
    <source>
        <dbReference type="Proteomes" id="UP001375240"/>
    </source>
</evidence>
<dbReference type="EMBL" id="JAVHNQ010000001">
    <property type="protein sequence ID" value="KAK6358829.1"/>
    <property type="molecule type" value="Genomic_DNA"/>
</dbReference>
<keyword evidence="6 8" id="KW-0539">Nucleus</keyword>